<dbReference type="PANTHER" id="PTHR48079:SF6">
    <property type="entry name" value="NAD(P)-BINDING DOMAIN-CONTAINING PROTEIN-RELATED"/>
    <property type="match status" value="1"/>
</dbReference>
<dbReference type="PANTHER" id="PTHR48079">
    <property type="entry name" value="PROTEIN YEEZ"/>
    <property type="match status" value="1"/>
</dbReference>
<protein>
    <submittedName>
        <fullName evidence="2">2'-hydroxyisoflavone reductase</fullName>
        <ecNumber evidence="2">1.3.1.45</ecNumber>
    </submittedName>
</protein>
<organism evidence="2 3">
    <name type="scientific">Microbacterium natoriense</name>
    <dbReference type="NCBI Taxonomy" id="284570"/>
    <lineage>
        <taxon>Bacteria</taxon>
        <taxon>Bacillati</taxon>
        <taxon>Actinomycetota</taxon>
        <taxon>Actinomycetes</taxon>
        <taxon>Micrococcales</taxon>
        <taxon>Microbacteriaceae</taxon>
        <taxon>Microbacterium</taxon>
    </lineage>
</organism>
<dbReference type="GO" id="GO:0005737">
    <property type="term" value="C:cytoplasm"/>
    <property type="evidence" value="ECO:0007669"/>
    <property type="project" value="TreeGrafter"/>
</dbReference>
<sequence>MTNALILGGTGWLSGRISQRLQDDGVDVTCLARGSRAAPGSAELVRGDRDDPRVYEALSAREWDHVIDISSRADHVIAAVVALGDRAARWTYVSSVSAYADDVTVGADESARLHVAAKPGDEYEYGPQKVAAEDAVRTLDGRALIVRPGLIVGSGDPSDRFGYWAAAVLRAGSADVLLPPTEGRTAQVIDVDDVAAFIATATATGAINAVGAQHPLGDVLALFRTATGHTGGTVSAEEEWLVEHGVEYWAGERSLPLWLPAEMTGFMARSNAAYLANGGFLRRLEDTVAEVVQDERVRGVERERRAGLTGSEERELLAELRRLPLR</sequence>
<dbReference type="InterPro" id="IPR036291">
    <property type="entry name" value="NAD(P)-bd_dom_sf"/>
</dbReference>
<proteinExistence type="predicted"/>
<evidence type="ECO:0000313" key="2">
    <source>
        <dbReference type="EMBL" id="MDQ0648888.1"/>
    </source>
</evidence>
<dbReference type="SUPFAM" id="SSF51735">
    <property type="entry name" value="NAD(P)-binding Rossmann-fold domains"/>
    <property type="match status" value="1"/>
</dbReference>
<keyword evidence="3" id="KW-1185">Reference proteome</keyword>
<dbReference type="Proteomes" id="UP001244427">
    <property type="component" value="Unassembled WGS sequence"/>
</dbReference>
<comment type="caution">
    <text evidence="2">The sequence shown here is derived from an EMBL/GenBank/DDBJ whole genome shotgun (WGS) entry which is preliminary data.</text>
</comment>
<dbReference type="InterPro" id="IPR051783">
    <property type="entry name" value="NAD(P)-dependent_oxidoreduct"/>
</dbReference>
<name>A0AAW8EZU7_9MICO</name>
<dbReference type="InterPro" id="IPR001509">
    <property type="entry name" value="Epimerase_deHydtase"/>
</dbReference>
<dbReference type="EC" id="1.3.1.45" evidence="2"/>
<dbReference type="GO" id="GO:0047526">
    <property type="term" value="F:2'-hydroxyisoflavone reductase activity"/>
    <property type="evidence" value="ECO:0007669"/>
    <property type="project" value="UniProtKB-EC"/>
</dbReference>
<dbReference type="RefSeq" id="WP_307297970.1">
    <property type="nucleotide sequence ID" value="NZ_JAUSXV010000001.1"/>
</dbReference>
<dbReference type="Pfam" id="PF01370">
    <property type="entry name" value="Epimerase"/>
    <property type="match status" value="1"/>
</dbReference>
<dbReference type="AlphaFoldDB" id="A0AAW8EZU7"/>
<gene>
    <name evidence="2" type="ORF">QFZ53_003084</name>
</gene>
<evidence type="ECO:0000313" key="3">
    <source>
        <dbReference type="Proteomes" id="UP001244427"/>
    </source>
</evidence>
<accession>A0AAW8EZU7</accession>
<dbReference type="Gene3D" id="3.40.50.720">
    <property type="entry name" value="NAD(P)-binding Rossmann-like Domain"/>
    <property type="match status" value="1"/>
</dbReference>
<reference evidence="2 3" key="1">
    <citation type="submission" date="2023-07" db="EMBL/GenBank/DDBJ databases">
        <title>Comparative genomics of wheat-associated soil bacteria to identify genetic determinants of phenazine resistance.</title>
        <authorList>
            <person name="Mouncey N."/>
        </authorList>
    </citation>
    <scope>NUCLEOTIDE SEQUENCE [LARGE SCALE GENOMIC DNA]</scope>
    <source>
        <strain evidence="2 3">W4I9-1</strain>
    </source>
</reference>
<dbReference type="GO" id="GO:0004029">
    <property type="term" value="F:aldehyde dehydrogenase (NAD+) activity"/>
    <property type="evidence" value="ECO:0007669"/>
    <property type="project" value="TreeGrafter"/>
</dbReference>
<keyword evidence="2" id="KW-0560">Oxidoreductase</keyword>
<feature type="domain" description="NAD-dependent epimerase/dehydratase" evidence="1">
    <location>
        <begin position="4"/>
        <end position="204"/>
    </location>
</feature>
<dbReference type="EMBL" id="JAUSXV010000001">
    <property type="protein sequence ID" value="MDQ0648888.1"/>
    <property type="molecule type" value="Genomic_DNA"/>
</dbReference>
<evidence type="ECO:0000259" key="1">
    <source>
        <dbReference type="Pfam" id="PF01370"/>
    </source>
</evidence>